<name>A0ABN3IBJ8_9ACTN</name>
<organism evidence="1 2">
    <name type="scientific">Actinomadura vinacea</name>
    <dbReference type="NCBI Taxonomy" id="115336"/>
    <lineage>
        <taxon>Bacteria</taxon>
        <taxon>Bacillati</taxon>
        <taxon>Actinomycetota</taxon>
        <taxon>Actinomycetes</taxon>
        <taxon>Streptosporangiales</taxon>
        <taxon>Thermomonosporaceae</taxon>
        <taxon>Actinomadura</taxon>
    </lineage>
</organism>
<accession>A0ABN3IBJ8</accession>
<reference evidence="1 2" key="1">
    <citation type="journal article" date="2019" name="Int. J. Syst. Evol. Microbiol.">
        <title>The Global Catalogue of Microorganisms (GCM) 10K type strain sequencing project: providing services to taxonomists for standard genome sequencing and annotation.</title>
        <authorList>
            <consortium name="The Broad Institute Genomics Platform"/>
            <consortium name="The Broad Institute Genome Sequencing Center for Infectious Disease"/>
            <person name="Wu L."/>
            <person name="Ma J."/>
        </authorList>
    </citation>
    <scope>NUCLEOTIDE SEQUENCE [LARGE SCALE GENOMIC DNA]</scope>
    <source>
        <strain evidence="1 2">JCM 3325</strain>
    </source>
</reference>
<dbReference type="Proteomes" id="UP001501231">
    <property type="component" value="Unassembled WGS sequence"/>
</dbReference>
<sequence length="329" mass="36081">MYYKDDGSIDYEDLGNELANMLHGYPYGEPQMTLGMIADELKAAPDSRQGRAMMVAAYASRWYAKWQITEVAVFDNLIEAASRAREVYGAAICSAPGGHEHPEISADDPEGAAEVMALIGDPEGRAAHDSLLDEEDVDLDAMNCPGFLAELAAETVEDLKEARRGRFEAPPTDASLDERYLTEDGRTNFDALLSDIERQKYSSIDPIAQKAAVWAGRRLMGGALPEERAPLALAVAYLTKHCYWGSAAPSVVAVYIDALKTFDLAALDQPCPHPNGHPVRLRDTPRRARALISPPGDADDHGERCPRGIATYVHEMIDYAVSYTSRHEQ</sequence>
<proteinExistence type="predicted"/>
<dbReference type="EMBL" id="BAAARW010000001">
    <property type="protein sequence ID" value="GAA2398672.1"/>
    <property type="molecule type" value="Genomic_DNA"/>
</dbReference>
<evidence type="ECO:0000313" key="2">
    <source>
        <dbReference type="Proteomes" id="UP001501231"/>
    </source>
</evidence>
<evidence type="ECO:0000313" key="1">
    <source>
        <dbReference type="EMBL" id="GAA2398672.1"/>
    </source>
</evidence>
<gene>
    <name evidence="1" type="ORF">GCM10010191_01790</name>
</gene>
<comment type="caution">
    <text evidence="1">The sequence shown here is derived from an EMBL/GenBank/DDBJ whole genome shotgun (WGS) entry which is preliminary data.</text>
</comment>
<dbReference type="RefSeq" id="WP_344586308.1">
    <property type="nucleotide sequence ID" value="NZ_BAAARW010000001.1"/>
</dbReference>
<keyword evidence="2" id="KW-1185">Reference proteome</keyword>
<protein>
    <submittedName>
        <fullName evidence="1">Uncharacterized protein</fullName>
    </submittedName>
</protein>